<dbReference type="Proteomes" id="UP000824633">
    <property type="component" value="Chromosome"/>
</dbReference>
<sequence length="99" mass="10972">MGSKLDVSVEKVKSGNTLTEFVENIAKKVFKNMFVLNTFIEGSIVEVLGTNKYSVRLINGETYELPSREGIVLSVGNTVLVAQVNGDINKRFIDCIKPY</sequence>
<reference evidence="2" key="1">
    <citation type="submission" date="2021-07" db="EMBL/GenBank/DDBJ databases">
        <title>Complete genome sequencing of a Clostridium isolate.</title>
        <authorList>
            <person name="Ueki A."/>
            <person name="Tonouchi A."/>
        </authorList>
    </citation>
    <scope>NUCLEOTIDE SEQUENCE [LARGE SCALE GENOMIC DNA]</scope>
    <source>
        <strain evidence="2">C5S11</strain>
    </source>
</reference>
<name>A0ABN6J2Z8_9CLOT</name>
<dbReference type="EMBL" id="AP024849">
    <property type="protein sequence ID" value="BCZ47588.1"/>
    <property type="molecule type" value="Genomic_DNA"/>
</dbReference>
<accession>A0ABN6J2Z8</accession>
<dbReference type="RefSeq" id="WP_224033915.1">
    <property type="nucleotide sequence ID" value="NZ_AP024849.1"/>
</dbReference>
<gene>
    <name evidence="1" type="ORF">psyc5s11_36550</name>
</gene>
<keyword evidence="2" id="KW-1185">Reference proteome</keyword>
<evidence type="ECO:0000313" key="2">
    <source>
        <dbReference type="Proteomes" id="UP000824633"/>
    </source>
</evidence>
<evidence type="ECO:0000313" key="1">
    <source>
        <dbReference type="EMBL" id="BCZ47588.1"/>
    </source>
</evidence>
<proteinExistence type="predicted"/>
<protein>
    <submittedName>
        <fullName evidence="1">Uncharacterized protein</fullName>
    </submittedName>
</protein>
<organism evidence="1 2">
    <name type="scientific">Clostridium gelidum</name>
    <dbReference type="NCBI Taxonomy" id="704125"/>
    <lineage>
        <taxon>Bacteria</taxon>
        <taxon>Bacillati</taxon>
        <taxon>Bacillota</taxon>
        <taxon>Clostridia</taxon>
        <taxon>Eubacteriales</taxon>
        <taxon>Clostridiaceae</taxon>
        <taxon>Clostridium</taxon>
    </lineage>
</organism>